<organism evidence="2 3">
    <name type="scientific">Vigna radiata var. radiata</name>
    <name type="common">Mung bean</name>
    <name type="synonym">Phaseolus aureus</name>
    <dbReference type="NCBI Taxonomy" id="3916"/>
    <lineage>
        <taxon>Eukaryota</taxon>
        <taxon>Viridiplantae</taxon>
        <taxon>Streptophyta</taxon>
        <taxon>Embryophyta</taxon>
        <taxon>Tracheophyta</taxon>
        <taxon>Spermatophyta</taxon>
        <taxon>Magnoliopsida</taxon>
        <taxon>eudicotyledons</taxon>
        <taxon>Gunneridae</taxon>
        <taxon>Pentapetalae</taxon>
        <taxon>rosids</taxon>
        <taxon>fabids</taxon>
        <taxon>Fabales</taxon>
        <taxon>Fabaceae</taxon>
        <taxon>Papilionoideae</taxon>
        <taxon>50 kb inversion clade</taxon>
        <taxon>NPAAA clade</taxon>
        <taxon>indigoferoid/millettioid clade</taxon>
        <taxon>Phaseoleae</taxon>
        <taxon>Vigna</taxon>
    </lineage>
</organism>
<feature type="region of interest" description="Disordered" evidence="1">
    <location>
        <begin position="1"/>
        <end position="21"/>
    </location>
</feature>
<dbReference type="AlphaFoldDB" id="A0A1S3VGV9"/>
<proteinExistence type="predicted"/>
<evidence type="ECO:0000313" key="2">
    <source>
        <dbReference type="Proteomes" id="UP000087766"/>
    </source>
</evidence>
<name>A0A1S3VGV9_VIGRR</name>
<evidence type="ECO:0000313" key="3">
    <source>
        <dbReference type="RefSeq" id="XP_014517447.1"/>
    </source>
</evidence>
<dbReference type="RefSeq" id="XP_014517447.1">
    <property type="nucleotide sequence ID" value="XM_014661961.1"/>
</dbReference>
<evidence type="ECO:0000256" key="1">
    <source>
        <dbReference type="SAM" id="MobiDB-lite"/>
    </source>
</evidence>
<sequence length="164" mass="17896">MEISAMASSTTPRPSLPTPSPYPVVTTFTKHQPRRNHIALPTSSAISLLALFAPPNEAKVVVSIAKDHIVEKTIDKVQEVGSSVLDTTQRVVEVIGNALKPGIETALSIVQQVGEEVLKIASPAIFEASKKAQSFMEEEFLEDEFGRRCFEVETTMMSFRPLVG</sequence>
<keyword evidence="2" id="KW-1185">Reference proteome</keyword>
<dbReference type="STRING" id="3916.A0A1S3VGV9"/>
<dbReference type="GeneID" id="106774934"/>
<protein>
    <submittedName>
        <fullName evidence="3">Calcium sensing receptor, chloroplastic-like</fullName>
    </submittedName>
</protein>
<accession>A0A1S3VGV9</accession>
<dbReference type="OrthoDB" id="1721734at2759"/>
<dbReference type="Proteomes" id="UP000087766">
    <property type="component" value="Chromosome 10"/>
</dbReference>
<gene>
    <name evidence="3" type="primary">LOC106774934</name>
</gene>
<dbReference type="KEGG" id="vra:106774934"/>
<reference evidence="2" key="1">
    <citation type="journal article" date="2014" name="Nat. Commun.">
        <title>Genome sequence of mungbean and insights into evolution within Vigna species.</title>
        <authorList>
            <person name="Kang Y.J."/>
            <person name="Kim S.K."/>
            <person name="Kim M.Y."/>
            <person name="Lestari P."/>
            <person name="Kim K.H."/>
            <person name="Ha B.K."/>
            <person name="Jun T.H."/>
            <person name="Hwang W.J."/>
            <person name="Lee T."/>
            <person name="Lee J."/>
            <person name="Shim S."/>
            <person name="Yoon M.Y."/>
            <person name="Jang Y.E."/>
            <person name="Han K.S."/>
            <person name="Taeprayoon P."/>
            <person name="Yoon N."/>
            <person name="Somta P."/>
            <person name="Tanya P."/>
            <person name="Kim K.S."/>
            <person name="Gwag J.G."/>
            <person name="Moon J.K."/>
            <person name="Lee Y.H."/>
            <person name="Park B.S."/>
            <person name="Bombarely A."/>
            <person name="Doyle J.J."/>
            <person name="Jackson S.A."/>
            <person name="Schafleitner R."/>
            <person name="Srinives P."/>
            <person name="Varshney R.K."/>
            <person name="Lee S.H."/>
        </authorList>
    </citation>
    <scope>NUCLEOTIDE SEQUENCE [LARGE SCALE GENOMIC DNA]</scope>
    <source>
        <strain evidence="2">cv. VC1973A</strain>
    </source>
</reference>
<reference evidence="3" key="2">
    <citation type="submission" date="2025-08" db="UniProtKB">
        <authorList>
            <consortium name="RefSeq"/>
        </authorList>
    </citation>
    <scope>IDENTIFICATION</scope>
    <source>
        <tissue evidence="3">Leaf</tissue>
    </source>
</reference>